<dbReference type="NCBIfam" id="TIGR00481">
    <property type="entry name" value="YbhB/YbcL family Raf kinase inhibitor-like protein"/>
    <property type="match status" value="1"/>
</dbReference>
<dbReference type="InterPro" id="IPR036610">
    <property type="entry name" value="PEBP-like_sf"/>
</dbReference>
<gene>
    <name evidence="3" type="ORF">CR159_19340</name>
</gene>
<dbReference type="InterPro" id="IPR005247">
    <property type="entry name" value="YbhB_YbcL/LppC-like"/>
</dbReference>
<accession>A0A2N4TZN9</accession>
<evidence type="ECO:0000256" key="1">
    <source>
        <dbReference type="SAM" id="SignalP"/>
    </source>
</evidence>
<feature type="domain" description="Glucose/Sorbosone dehydrogenase" evidence="2">
    <location>
        <begin position="133"/>
        <end position="318"/>
    </location>
</feature>
<dbReference type="SUPFAM" id="SSF49777">
    <property type="entry name" value="PEBP-like"/>
    <property type="match status" value="1"/>
</dbReference>
<name>A0A2N4TZN9_9BURK</name>
<evidence type="ECO:0000313" key="4">
    <source>
        <dbReference type="Proteomes" id="UP000234190"/>
    </source>
</evidence>
<dbReference type="Proteomes" id="UP000234190">
    <property type="component" value="Unassembled WGS sequence"/>
</dbReference>
<dbReference type="InterPro" id="IPR011042">
    <property type="entry name" value="6-blade_b-propeller_TolB-like"/>
</dbReference>
<keyword evidence="4" id="KW-1185">Reference proteome</keyword>
<protein>
    <submittedName>
        <fullName evidence="3">YbhB/YbcL family Raf kinase inhibitor-like protein</fullName>
    </submittedName>
</protein>
<reference evidence="3 4" key="1">
    <citation type="submission" date="2017-10" db="EMBL/GenBank/DDBJ databases">
        <title>Two draft genome sequences of Pusillimonas sp. strains isolated from a nitrate- and radionuclide-contaminated groundwater in Russia.</title>
        <authorList>
            <person name="Grouzdev D.S."/>
            <person name="Tourova T.P."/>
            <person name="Goeva M.A."/>
            <person name="Babich T.L."/>
            <person name="Sokolova D.S."/>
            <person name="Abdullin R."/>
            <person name="Poltaraus A.B."/>
            <person name="Toshchakov S.V."/>
            <person name="Nazina T.N."/>
        </authorList>
    </citation>
    <scope>NUCLEOTIDE SEQUENCE [LARGE SCALE GENOMIC DNA]</scope>
    <source>
        <strain evidence="3 4">JR1/69-3-13</strain>
    </source>
</reference>
<feature type="signal peptide" evidence="1">
    <location>
        <begin position="1"/>
        <end position="22"/>
    </location>
</feature>
<dbReference type="InterPro" id="IPR008914">
    <property type="entry name" value="PEBP"/>
</dbReference>
<dbReference type="RefSeq" id="WP_102075594.1">
    <property type="nucleotide sequence ID" value="NZ_PDNW01000024.1"/>
</dbReference>
<dbReference type="PANTHER" id="PTHR33546">
    <property type="entry name" value="LARGE, MULTIFUNCTIONAL SECRETED PROTEIN-RELATED"/>
    <property type="match status" value="1"/>
</dbReference>
<dbReference type="Gene3D" id="2.120.10.30">
    <property type="entry name" value="TolB, C-terminal domain"/>
    <property type="match status" value="1"/>
</dbReference>
<dbReference type="OrthoDB" id="9770043at2"/>
<dbReference type="SUPFAM" id="SSF50952">
    <property type="entry name" value="Soluble quinoprotein glucose dehydrogenase"/>
    <property type="match status" value="1"/>
</dbReference>
<dbReference type="Gene3D" id="3.90.280.10">
    <property type="entry name" value="PEBP-like"/>
    <property type="match status" value="1"/>
</dbReference>
<dbReference type="PANTHER" id="PTHR33546:SF1">
    <property type="entry name" value="LARGE, MULTIFUNCTIONAL SECRETED PROTEIN"/>
    <property type="match status" value="1"/>
</dbReference>
<proteinExistence type="predicted"/>
<feature type="chain" id="PRO_5014814227" evidence="1">
    <location>
        <begin position="23"/>
        <end position="591"/>
    </location>
</feature>
<dbReference type="Pfam" id="PF01161">
    <property type="entry name" value="PBP"/>
    <property type="match status" value="1"/>
</dbReference>
<dbReference type="Pfam" id="PF07995">
    <property type="entry name" value="GSDH"/>
    <property type="match status" value="1"/>
</dbReference>
<comment type="caution">
    <text evidence="3">The sequence shown here is derived from an EMBL/GenBank/DDBJ whole genome shotgun (WGS) entry which is preliminary data.</text>
</comment>
<dbReference type="AlphaFoldDB" id="A0A2N4TZN9"/>
<dbReference type="InterPro" id="IPR011041">
    <property type="entry name" value="Quinoprot_gluc/sorb_DH_b-prop"/>
</dbReference>
<evidence type="ECO:0000259" key="2">
    <source>
        <dbReference type="Pfam" id="PF07995"/>
    </source>
</evidence>
<dbReference type="EMBL" id="PDNW01000024">
    <property type="protein sequence ID" value="PLC48229.1"/>
    <property type="molecule type" value="Genomic_DNA"/>
</dbReference>
<dbReference type="CDD" id="cd00865">
    <property type="entry name" value="PEBP_bact_arch"/>
    <property type="match status" value="1"/>
</dbReference>
<evidence type="ECO:0000313" key="3">
    <source>
        <dbReference type="EMBL" id="PLC48229.1"/>
    </source>
</evidence>
<organism evidence="3 4">
    <name type="scientific">Pollutimonas subterranea</name>
    <dbReference type="NCBI Taxonomy" id="2045210"/>
    <lineage>
        <taxon>Bacteria</taxon>
        <taxon>Pseudomonadati</taxon>
        <taxon>Pseudomonadota</taxon>
        <taxon>Betaproteobacteria</taxon>
        <taxon>Burkholderiales</taxon>
        <taxon>Alcaligenaceae</taxon>
        <taxon>Pollutimonas</taxon>
    </lineage>
</organism>
<keyword evidence="1" id="KW-0732">Signal</keyword>
<sequence length="591" mass="64850">MKRTSYSWLGTLCLAIAMPTMAQQNEGAPAKSLTSVVMPAAAPLTEERLKQLQLPKGFDISVIASGLKNARLIAVSENGDIYISRREEGDVLLLRDPLGKDKNTPLPVAHRPQMHGLATHDGKLYMATVKELYVAEIKEDGTLGELELLVDDLPDGGQHPNRSMVFGPDGMIYLSIGSSCNACNETNPEHAAMLRVSPDGKQRTIFASGLRNTIGFAFHPGTGQFWGMDQGLDHLGNDQQPEELNLLERGERYGWPYAWGKDGINPMGEVPGEIARAQWQAMSTPMVLGYTAHASAMQMVFYTGDQFPATYRGDAFVTMRGSWNRAQPSGYEVVRLRFEDGKPVAFEPFVTGFLSEDGKTQTARPIGLAMMPDDDQGTLFRIAYTGERDTAGKAGSVMPDEPPKQPILEQINRGSGVPLLKDRDGYQTGKSVHLQSSSFSLEGDIPGKHSDYREGLSVQLEWPAVEGAKSYVLIVEDPDAKPMTPFVHWVAYNIPANTTRLPEGLQKTERLTEPEGMLQGQNTRGSIGYFGPRPPVGDRAHRYYFQLLALDTTLDLLPGATRDEVLSAAKGHVVGYGNLMGRYQQAQPPRK</sequence>
<dbReference type="InterPro" id="IPR012938">
    <property type="entry name" value="Glc/Sorbosone_DH"/>
</dbReference>